<protein>
    <submittedName>
        <fullName evidence="8">ABC transporter permease</fullName>
    </submittedName>
</protein>
<feature type="domain" description="ABC3 transporter permease C-terminal" evidence="7">
    <location>
        <begin position="65"/>
        <end position="181"/>
    </location>
</feature>
<feature type="transmembrane region" description="Helical" evidence="6">
    <location>
        <begin position="64"/>
        <end position="84"/>
    </location>
</feature>
<comment type="subcellular location">
    <subcellularLocation>
        <location evidence="1 6">Cell membrane</location>
        <topology evidence="1 6">Multi-pass membrane protein</topology>
    </subcellularLocation>
</comment>
<keyword evidence="9" id="KW-1185">Reference proteome</keyword>
<dbReference type="EMBL" id="CP091430">
    <property type="protein sequence ID" value="UVI31742.1"/>
    <property type="molecule type" value="Genomic_DNA"/>
</dbReference>
<name>A0ABY5SCS7_9BACL</name>
<evidence type="ECO:0000256" key="2">
    <source>
        <dbReference type="ARBA" id="ARBA00022475"/>
    </source>
</evidence>
<feature type="transmembrane region" description="Helical" evidence="6">
    <location>
        <begin position="105"/>
        <end position="128"/>
    </location>
</feature>
<dbReference type="InterPro" id="IPR027022">
    <property type="entry name" value="ABC_permease_BceB-typ"/>
</dbReference>
<evidence type="ECO:0000259" key="7">
    <source>
        <dbReference type="Pfam" id="PF02687"/>
    </source>
</evidence>
<keyword evidence="3 6" id="KW-0812">Transmembrane</keyword>
<feature type="transmembrane region" description="Helical" evidence="6">
    <location>
        <begin position="618"/>
        <end position="643"/>
    </location>
</feature>
<dbReference type="PANTHER" id="PTHR46795:SF1">
    <property type="entry name" value="ABC TRANSPORTER PERMEASE PROTEIN"/>
    <property type="match status" value="1"/>
</dbReference>
<accession>A0ABY5SCS7</accession>
<evidence type="ECO:0000256" key="1">
    <source>
        <dbReference type="ARBA" id="ARBA00004651"/>
    </source>
</evidence>
<feature type="transmembrane region" description="Helical" evidence="6">
    <location>
        <begin position="225"/>
        <end position="244"/>
    </location>
</feature>
<dbReference type="Proteomes" id="UP001057877">
    <property type="component" value="Chromosome"/>
</dbReference>
<keyword evidence="2 6" id="KW-1003">Cell membrane</keyword>
<evidence type="ECO:0000313" key="9">
    <source>
        <dbReference type="Proteomes" id="UP001057877"/>
    </source>
</evidence>
<keyword evidence="4 6" id="KW-1133">Transmembrane helix</keyword>
<evidence type="ECO:0000256" key="3">
    <source>
        <dbReference type="ARBA" id="ARBA00022692"/>
    </source>
</evidence>
<keyword evidence="5 6" id="KW-0472">Membrane</keyword>
<proteinExistence type="inferred from homology"/>
<dbReference type="PANTHER" id="PTHR46795">
    <property type="entry name" value="ABC TRANSPORTER PERMEASE-RELATED-RELATED"/>
    <property type="match status" value="1"/>
</dbReference>
<evidence type="ECO:0000313" key="8">
    <source>
        <dbReference type="EMBL" id="UVI31742.1"/>
    </source>
</evidence>
<feature type="transmembrane region" description="Helical" evidence="6">
    <location>
        <begin position="20"/>
        <end position="40"/>
    </location>
</feature>
<dbReference type="InterPro" id="IPR052536">
    <property type="entry name" value="ABC-4_Integral_Memb_Prot"/>
</dbReference>
<feature type="transmembrane region" description="Helical" evidence="6">
    <location>
        <begin position="530"/>
        <end position="553"/>
    </location>
</feature>
<sequence length="652" mass="72994">MTFRSLALSGIKGNWRAYSAFFLSSVFSVFVFYVYGSFIYHPDVINGHIKAAAGVRRGMEACQYIVVIFSFFFVLYANSAFLKTRKKEFGLFTLFGMTRFQLRRMIVMESAIIALLAIGVGIGIGILFSKLFFMALALLLDVNNPIRFAVPLKALLITAIGYFALYLFLSVLTSIRVGRSEIIDLLKEANKPKKVPASSPWLSLLAVVSLGGGYALAWMMNMSTFLVFALPILGLVTLGSYFLFTQSSIGLLRLVQKNKPFYFKRTRLITFSQMAFKVKDNARILFMVSLLSAVVLTASGTFYVFQQGSKEQLTTHYPQTIAYYEKGLNKQEIIDPAKVRSIIEADNRSLSYELRTVGIPTELMEPAEGGKWSRGRSDMQAAIVSQADYNHAAEVKGYKPLSLSAGSAVIVNPYEEMRENPLYAGDSIKVKVNGKSTVYPLGETRFGAVMLPAGPFTFLLVVDDDRFAQIRQETPESKQYVMYGFEIADWTTALPTVKKIENAMSLTDETKLQVNTFRVEQYLDLQQTSALTLFVGLFVSLLFFIASGSMLYFKLFTEMKDDEAQFRSLTRIGMTAGEMKRIVASQVGMIFFVPLGLGILHTFFAMKALGNLLNMSTWVYAGVVIAIYIVMQSIYFVVAYMAYMRRMLKAAV</sequence>
<feature type="transmembrane region" description="Helical" evidence="6">
    <location>
        <begin position="284"/>
        <end position="305"/>
    </location>
</feature>
<keyword evidence="6" id="KW-0813">Transport</keyword>
<feature type="transmembrane region" description="Helical" evidence="6">
    <location>
        <begin position="148"/>
        <end position="169"/>
    </location>
</feature>
<evidence type="ECO:0000256" key="6">
    <source>
        <dbReference type="PIRNR" id="PIRNR018968"/>
    </source>
</evidence>
<reference evidence="8" key="1">
    <citation type="submission" date="2022-01" db="EMBL/GenBank/DDBJ databases">
        <title>Paenibacillus spongiae sp. nov., isolated from marine sponge.</title>
        <authorList>
            <person name="Li Z."/>
            <person name="Zhang M."/>
        </authorList>
    </citation>
    <scope>NUCLEOTIDE SEQUENCE</scope>
    <source>
        <strain evidence="8">PHS-Z3</strain>
    </source>
</reference>
<comment type="similarity">
    <text evidence="6">Belongs to the ABC-4 integral membrane protein family.</text>
</comment>
<evidence type="ECO:0000256" key="5">
    <source>
        <dbReference type="ARBA" id="ARBA00023136"/>
    </source>
</evidence>
<feature type="transmembrane region" description="Helical" evidence="6">
    <location>
        <begin position="201"/>
        <end position="219"/>
    </location>
</feature>
<evidence type="ECO:0000256" key="4">
    <source>
        <dbReference type="ARBA" id="ARBA00022989"/>
    </source>
</evidence>
<dbReference type="RefSeq" id="WP_258387804.1">
    <property type="nucleotide sequence ID" value="NZ_CP091430.1"/>
</dbReference>
<organism evidence="8 9">
    <name type="scientific">Paenibacillus spongiae</name>
    <dbReference type="NCBI Taxonomy" id="2909671"/>
    <lineage>
        <taxon>Bacteria</taxon>
        <taxon>Bacillati</taxon>
        <taxon>Bacillota</taxon>
        <taxon>Bacilli</taxon>
        <taxon>Bacillales</taxon>
        <taxon>Paenibacillaceae</taxon>
        <taxon>Paenibacillus</taxon>
    </lineage>
</organism>
<dbReference type="InterPro" id="IPR003838">
    <property type="entry name" value="ABC3_permease_C"/>
</dbReference>
<gene>
    <name evidence="8" type="ORF">L1F29_07970</name>
</gene>
<dbReference type="PIRSF" id="PIRSF018968">
    <property type="entry name" value="ABC_permease_BceB"/>
    <property type="match status" value="1"/>
</dbReference>
<feature type="transmembrane region" description="Helical" evidence="6">
    <location>
        <begin position="587"/>
        <end position="606"/>
    </location>
</feature>
<dbReference type="Pfam" id="PF02687">
    <property type="entry name" value="FtsX"/>
    <property type="match status" value="1"/>
</dbReference>